<dbReference type="EMBL" id="LAZR01062567">
    <property type="protein sequence ID" value="KKK61255.1"/>
    <property type="molecule type" value="Genomic_DNA"/>
</dbReference>
<organism evidence="1">
    <name type="scientific">marine sediment metagenome</name>
    <dbReference type="NCBI Taxonomy" id="412755"/>
    <lineage>
        <taxon>unclassified sequences</taxon>
        <taxon>metagenomes</taxon>
        <taxon>ecological metagenomes</taxon>
    </lineage>
</organism>
<proteinExistence type="predicted"/>
<protein>
    <submittedName>
        <fullName evidence="1">Uncharacterized protein</fullName>
    </submittedName>
</protein>
<sequence length="93" mass="10679">MKFVPFDEKGKLKRGCPFVGAKRGYENGEIVSLPLEKRHESWWELVDNKVPQTALDRDQKIRDELLEAAKESAAIRDKELQIDEALTRGGRRA</sequence>
<gene>
    <name evidence="1" type="ORF">LCGC14_3016170</name>
</gene>
<evidence type="ECO:0000313" key="1">
    <source>
        <dbReference type="EMBL" id="KKK61255.1"/>
    </source>
</evidence>
<name>A0A0F8XJJ4_9ZZZZ</name>
<accession>A0A0F8XJJ4</accession>
<dbReference type="AlphaFoldDB" id="A0A0F8XJJ4"/>
<reference evidence="1" key="1">
    <citation type="journal article" date="2015" name="Nature">
        <title>Complex archaea that bridge the gap between prokaryotes and eukaryotes.</title>
        <authorList>
            <person name="Spang A."/>
            <person name="Saw J.H."/>
            <person name="Jorgensen S.L."/>
            <person name="Zaremba-Niedzwiedzka K."/>
            <person name="Martijn J."/>
            <person name="Lind A.E."/>
            <person name="van Eijk R."/>
            <person name="Schleper C."/>
            <person name="Guy L."/>
            <person name="Ettema T.J."/>
        </authorList>
    </citation>
    <scope>NUCLEOTIDE SEQUENCE</scope>
</reference>
<comment type="caution">
    <text evidence="1">The sequence shown here is derived from an EMBL/GenBank/DDBJ whole genome shotgun (WGS) entry which is preliminary data.</text>
</comment>